<keyword evidence="3" id="KW-1185">Reference proteome</keyword>
<evidence type="ECO:0000256" key="1">
    <source>
        <dbReference type="SAM" id="MobiDB-lite"/>
    </source>
</evidence>
<dbReference type="OrthoDB" id="3903267at2759"/>
<proteinExistence type="predicted"/>
<dbReference type="AlphaFoldDB" id="A0A6A5SN95"/>
<sequence length="532" mass="58513">MSSFHDNKLNQFSLFDSTDDTYSPVKKSTRKRSTKPKAMGNCISNHLLKANKKRKTEANAGNGCNPSLDETAVQEQYQSFNGHGYYNEAIARPAPSYDFTGFSGGQRNILPATLTFGDHDLGANFVRGANLSNDGNVFEDHNVVSYLQPEVGGQDHGPDEFSQIKDEDLEDETVSYAPMYGSEDEGSGLEDRLASNPPKINKDGVPRKPRAPRPKLLKWSDNDWKNVVLGIIWACGETGVQIPFDQAAQVVGQSCTAGALQQAILKLRGRQIAEGYQIPSLRMAWTRKNKDSGTPAFTANAKAAQASTDGKVHQKNPTLNEGTATLIVTLKRAYRDTDRINLVDREAEVPPQDARIVNENHAGSLQLLSHNDENVVGHTGNPFGYPDVELPWSDQCPFFTGNLAHDRRIQVIDGYFVEPVEDPDLNTSSRSSMDLSLENNLPFTTTGSSQDETFTHRRTQRVDLLNGLPMQSSAGEDGVTNPRTTVVYAVGRLDGLVSNEVFSNGQGFYHTEFDAHNAWELIGDDAPRPVPE</sequence>
<dbReference type="Proteomes" id="UP000800038">
    <property type="component" value="Unassembled WGS sequence"/>
</dbReference>
<feature type="region of interest" description="Disordered" evidence="1">
    <location>
        <begin position="178"/>
        <end position="214"/>
    </location>
</feature>
<feature type="region of interest" description="Disordered" evidence="1">
    <location>
        <begin position="20"/>
        <end position="40"/>
    </location>
</feature>
<evidence type="ECO:0000313" key="3">
    <source>
        <dbReference type="Proteomes" id="UP000800038"/>
    </source>
</evidence>
<gene>
    <name evidence="2" type="ORF">EJ02DRAFT_434296</name>
</gene>
<organism evidence="2 3">
    <name type="scientific">Clathrospora elynae</name>
    <dbReference type="NCBI Taxonomy" id="706981"/>
    <lineage>
        <taxon>Eukaryota</taxon>
        <taxon>Fungi</taxon>
        <taxon>Dikarya</taxon>
        <taxon>Ascomycota</taxon>
        <taxon>Pezizomycotina</taxon>
        <taxon>Dothideomycetes</taxon>
        <taxon>Pleosporomycetidae</taxon>
        <taxon>Pleosporales</taxon>
        <taxon>Diademaceae</taxon>
        <taxon>Clathrospora</taxon>
    </lineage>
</organism>
<protein>
    <submittedName>
        <fullName evidence="2">Uncharacterized protein</fullName>
    </submittedName>
</protein>
<name>A0A6A5SN95_9PLEO</name>
<accession>A0A6A5SN95</accession>
<dbReference type="EMBL" id="ML976039">
    <property type="protein sequence ID" value="KAF1942095.1"/>
    <property type="molecule type" value="Genomic_DNA"/>
</dbReference>
<reference evidence="2" key="1">
    <citation type="journal article" date="2020" name="Stud. Mycol.">
        <title>101 Dothideomycetes genomes: a test case for predicting lifestyles and emergence of pathogens.</title>
        <authorList>
            <person name="Haridas S."/>
            <person name="Albert R."/>
            <person name="Binder M."/>
            <person name="Bloem J."/>
            <person name="Labutti K."/>
            <person name="Salamov A."/>
            <person name="Andreopoulos B."/>
            <person name="Baker S."/>
            <person name="Barry K."/>
            <person name="Bills G."/>
            <person name="Bluhm B."/>
            <person name="Cannon C."/>
            <person name="Castanera R."/>
            <person name="Culley D."/>
            <person name="Daum C."/>
            <person name="Ezra D."/>
            <person name="Gonzalez J."/>
            <person name="Henrissat B."/>
            <person name="Kuo A."/>
            <person name="Liang C."/>
            <person name="Lipzen A."/>
            <person name="Lutzoni F."/>
            <person name="Magnuson J."/>
            <person name="Mondo S."/>
            <person name="Nolan M."/>
            <person name="Ohm R."/>
            <person name="Pangilinan J."/>
            <person name="Park H.-J."/>
            <person name="Ramirez L."/>
            <person name="Alfaro M."/>
            <person name="Sun H."/>
            <person name="Tritt A."/>
            <person name="Yoshinaga Y."/>
            <person name="Zwiers L.-H."/>
            <person name="Turgeon B."/>
            <person name="Goodwin S."/>
            <person name="Spatafora J."/>
            <person name="Crous P."/>
            <person name="Grigoriev I."/>
        </authorList>
    </citation>
    <scope>NUCLEOTIDE SEQUENCE</scope>
    <source>
        <strain evidence="2">CBS 161.51</strain>
    </source>
</reference>
<evidence type="ECO:0000313" key="2">
    <source>
        <dbReference type="EMBL" id="KAF1942095.1"/>
    </source>
</evidence>